<reference evidence="2" key="1">
    <citation type="submission" date="2023-03" db="EMBL/GenBank/DDBJ databases">
        <title>Massive genome expansion in bonnet fungi (Mycena s.s.) driven by repeated elements and novel gene families across ecological guilds.</title>
        <authorList>
            <consortium name="Lawrence Berkeley National Laboratory"/>
            <person name="Harder C.B."/>
            <person name="Miyauchi S."/>
            <person name="Viragh M."/>
            <person name="Kuo A."/>
            <person name="Thoen E."/>
            <person name="Andreopoulos B."/>
            <person name="Lu D."/>
            <person name="Skrede I."/>
            <person name="Drula E."/>
            <person name="Henrissat B."/>
            <person name="Morin E."/>
            <person name="Kohler A."/>
            <person name="Barry K."/>
            <person name="LaButti K."/>
            <person name="Morin E."/>
            <person name="Salamov A."/>
            <person name="Lipzen A."/>
            <person name="Mereny Z."/>
            <person name="Hegedus B."/>
            <person name="Baldrian P."/>
            <person name="Stursova M."/>
            <person name="Weitz H."/>
            <person name="Taylor A."/>
            <person name="Grigoriev I.V."/>
            <person name="Nagy L.G."/>
            <person name="Martin F."/>
            <person name="Kauserud H."/>
        </authorList>
    </citation>
    <scope>NUCLEOTIDE SEQUENCE</scope>
    <source>
        <strain evidence="2">CBHHK173m</strain>
    </source>
</reference>
<evidence type="ECO:0000313" key="3">
    <source>
        <dbReference type="Proteomes" id="UP001222325"/>
    </source>
</evidence>
<comment type="caution">
    <text evidence="2">The sequence shown here is derived from an EMBL/GenBank/DDBJ whole genome shotgun (WGS) entry which is preliminary data.</text>
</comment>
<dbReference type="PANTHER" id="PTHR45691:SF6">
    <property type="entry name" value="PROTEIN DIAPHANOUS"/>
    <property type="match status" value="1"/>
</dbReference>
<protein>
    <submittedName>
        <fullName evidence="2">Uncharacterized protein</fullName>
    </submittedName>
</protein>
<feature type="region of interest" description="Disordered" evidence="1">
    <location>
        <begin position="385"/>
        <end position="412"/>
    </location>
</feature>
<gene>
    <name evidence="2" type="ORF">B0H15DRAFT_950426</name>
</gene>
<evidence type="ECO:0000256" key="1">
    <source>
        <dbReference type="SAM" id="MobiDB-lite"/>
    </source>
</evidence>
<proteinExistence type="predicted"/>
<accession>A0AAD6XLI4</accession>
<feature type="region of interest" description="Disordered" evidence="1">
    <location>
        <begin position="465"/>
        <end position="584"/>
    </location>
</feature>
<feature type="region of interest" description="Disordered" evidence="1">
    <location>
        <begin position="844"/>
        <end position="870"/>
    </location>
</feature>
<organism evidence="2 3">
    <name type="scientific">Mycena belliarum</name>
    <dbReference type="NCBI Taxonomy" id="1033014"/>
    <lineage>
        <taxon>Eukaryota</taxon>
        <taxon>Fungi</taxon>
        <taxon>Dikarya</taxon>
        <taxon>Basidiomycota</taxon>
        <taxon>Agaricomycotina</taxon>
        <taxon>Agaricomycetes</taxon>
        <taxon>Agaricomycetidae</taxon>
        <taxon>Agaricales</taxon>
        <taxon>Marasmiineae</taxon>
        <taxon>Mycenaceae</taxon>
        <taxon>Mycena</taxon>
    </lineage>
</organism>
<feature type="region of interest" description="Disordered" evidence="1">
    <location>
        <begin position="1046"/>
        <end position="1092"/>
    </location>
</feature>
<dbReference type="InterPro" id="IPR051412">
    <property type="entry name" value="Formin_Homology_Diaphanous_sf"/>
</dbReference>
<name>A0AAD6XLI4_9AGAR</name>
<keyword evidence="3" id="KW-1185">Reference proteome</keyword>
<feature type="compositionally biased region" description="Gly residues" evidence="1">
    <location>
        <begin position="529"/>
        <end position="546"/>
    </location>
</feature>
<feature type="compositionally biased region" description="Gly residues" evidence="1">
    <location>
        <begin position="568"/>
        <end position="579"/>
    </location>
</feature>
<dbReference type="EMBL" id="JARJCN010000030">
    <property type="protein sequence ID" value="KAJ7086915.1"/>
    <property type="molecule type" value="Genomic_DNA"/>
</dbReference>
<dbReference type="GO" id="GO:0005884">
    <property type="term" value="C:actin filament"/>
    <property type="evidence" value="ECO:0007669"/>
    <property type="project" value="TreeGrafter"/>
</dbReference>
<sequence>MRQERAGSPASSTESYRMKERVDALYYEFSKEDGEEGLPLATLCGSLVLRQLTKFHIVDRGHCRLRWKPRFGLKTEELDAFFDVLEPTQLLLSELASATASKPFVIDPKDILRKGLSGSNTLEELAFAHEVLKDRVASVGRVAFKFYSKGFGETPSSPATTNSSVYEELTGVYGPDEQLKRYLRHPRIADAVDVNAIRRFQSAPQTALSELGTVTVAELKKNFPDREPEDYPRVRHWNSRTGRMHEMEHPSNYEDDSTRILPEGFVTNRTADRKKSSGAFVRFQEPPEVSAYRTVTEVSKAAESTIAAVEHGAGYHRTITPPRSTAGNAASTSTPFTPGGNILWGLGADMPAHSTPWGQMRNQMENSFLADWSRVSVPMFPAAANGPAATAGPSTAATSQYPGAPAVTAGPQGADPSLLGALGSELPVPGNLGSLVDVLPAVTNTYHARPSAGWTPTVPTATQARATAGTSALPSAASAWPGNIPPPPPQSSTGPPPFPPFGGGPPGPGGPPPGNPTGLPYGPPFNNPPGGGGGPFGGGPTGGGPPSGGPPGGGPPAGPPGGPPGGGPPGGGAPGGGYPQGAADWWMPRMKNQLDANAIPSWDGSEATAVRYFVEVQEISAMGGYIPWQIGTYLWQRLESGSAVQSWYLTLPEEWKIIMRTHFLNYIYVIKTYWLGDEWLNKMHDMYKDMRFRRRGHENELPRQFIQERLMYARILGAAQPGSMAEVRDVMRAAPMPWRTMLQLELIPNTATLQRAVAEREDELILAAKPAAHGIGREYFEAEMRKVQRTLQEMRDNRGPPSRFQKRSAAGANVAEADDLIDLVNPEAAPTDAVAETYANEVRRQRPPPVGGYPYPRDNTRTKLNRPPPSPCKYCGSEAHWDRECKHHVIAMLAERTEAEYVEAYHTAAASEYISSAYVDESKMKHAHISELEHGEEGFVDDGIDSPWEWAVYPPPRIEEIHEPRVGPVHVLANSAHVIEAVSSADAAWFEGMTSPTTGVAPASATEDRSAGGQGLEDGAGPHAFTAHARRTDGEIADGERAEHAKIAEREKATPGRGGQRHVPSSGWNGEPIDGPVPPPRGGAPTKLAKHKVRPDGMAAVGVSVLSVRGRVGSLKAPCIDLRLDSCADITLVSEDFYETMNPKPQLKQGLRMGLFQLTDKSAKMRGYFQSVVYIEAADGAMLELDIEAYVVPKMTAPILLGEDFQLAYHLGVRRHVDAGTFVLFGGTPYEALAVPVGRSDDHLLVQEDTSKMVSFVRRKAHRRALAKRHRLLRKAKEEAQLVRAARDTKIRPGHSASVELDGDFGEDKEWMIEKIVLADGKDALFIVPNALISARHPFVPIANPSTHPRYIRKGDVIGQRRDPQKFLDTAYTAERWNAMAAHADATREIIAQLLESV</sequence>
<evidence type="ECO:0000313" key="2">
    <source>
        <dbReference type="EMBL" id="KAJ7086915.1"/>
    </source>
</evidence>
<feature type="compositionally biased region" description="Low complexity" evidence="1">
    <location>
        <begin position="385"/>
        <end position="399"/>
    </location>
</feature>
<dbReference type="Proteomes" id="UP001222325">
    <property type="component" value="Unassembled WGS sequence"/>
</dbReference>
<feature type="compositionally biased region" description="Pro residues" evidence="1">
    <location>
        <begin position="483"/>
        <end position="527"/>
    </location>
</feature>
<dbReference type="GO" id="GO:0030041">
    <property type="term" value="P:actin filament polymerization"/>
    <property type="evidence" value="ECO:0007669"/>
    <property type="project" value="TreeGrafter"/>
</dbReference>
<dbReference type="PANTHER" id="PTHR45691">
    <property type="entry name" value="PROTEIN DIAPHANOUS"/>
    <property type="match status" value="1"/>
</dbReference>
<feature type="region of interest" description="Disordered" evidence="1">
    <location>
        <begin position="998"/>
        <end position="1023"/>
    </location>
</feature>
<feature type="compositionally biased region" description="Pro residues" evidence="1">
    <location>
        <begin position="547"/>
        <end position="567"/>
    </location>
</feature>